<feature type="coiled-coil region" evidence="1">
    <location>
        <begin position="155"/>
        <end position="182"/>
    </location>
</feature>
<accession>A0ABM1MR06</accession>
<evidence type="ECO:0000313" key="3">
    <source>
        <dbReference type="Proteomes" id="UP000695000"/>
    </source>
</evidence>
<dbReference type="GeneID" id="108562992"/>
<evidence type="ECO:0000256" key="1">
    <source>
        <dbReference type="SAM" id="Coils"/>
    </source>
</evidence>
<dbReference type="PANTHER" id="PTHR10933:SF9">
    <property type="entry name" value="IMMUNOGLOBULIN-BINDING PROTEIN 1"/>
    <property type="match status" value="1"/>
</dbReference>
<dbReference type="RefSeq" id="XP_017777006.1">
    <property type="nucleotide sequence ID" value="XM_017921517.1"/>
</dbReference>
<gene>
    <name evidence="4" type="primary">LOC108562992</name>
</gene>
<evidence type="ECO:0000256" key="2">
    <source>
        <dbReference type="SAM" id="MobiDB-lite"/>
    </source>
</evidence>
<dbReference type="InterPro" id="IPR038511">
    <property type="entry name" value="TAP42/TAP46-like_sf"/>
</dbReference>
<keyword evidence="1" id="KW-0175">Coiled coil</keyword>
<dbReference type="InterPro" id="IPR007304">
    <property type="entry name" value="TAP46-like"/>
</dbReference>
<proteinExistence type="predicted"/>
<dbReference type="PANTHER" id="PTHR10933">
    <property type="entry name" value="IMMUNOGLOBULIN-BINDING PROTEIN 1"/>
    <property type="match status" value="1"/>
</dbReference>
<organism evidence="3 4">
    <name type="scientific">Nicrophorus vespilloides</name>
    <name type="common">Boreal carrion beetle</name>
    <dbReference type="NCBI Taxonomy" id="110193"/>
    <lineage>
        <taxon>Eukaryota</taxon>
        <taxon>Metazoa</taxon>
        <taxon>Ecdysozoa</taxon>
        <taxon>Arthropoda</taxon>
        <taxon>Hexapoda</taxon>
        <taxon>Insecta</taxon>
        <taxon>Pterygota</taxon>
        <taxon>Neoptera</taxon>
        <taxon>Endopterygota</taxon>
        <taxon>Coleoptera</taxon>
        <taxon>Polyphaga</taxon>
        <taxon>Staphyliniformia</taxon>
        <taxon>Silphidae</taxon>
        <taxon>Nicrophorinae</taxon>
        <taxon>Nicrophorus</taxon>
    </lineage>
</organism>
<name>A0ABM1MR06_NICVS</name>
<sequence>MASSEDKNKSLSALFQEGLDLFNNLGKIDEPTNSPNVQINIKKAMHILEDSTRLVSMASIFSSNERIDEVPTEHIQYFLLPALLGTLSLKLTSGDRKDIINTAEVYFKDFLSRCNNYGLSNYKFKEECQDLQANRSEFQDIAHSVNTRSTKIQRFKEQKVLKENLEDLKKNMNNESVDDEIKRNYFLTMIKLYIYEAIDELNCIDMEKPILEHMEKMGNEKPKPKIPVKPLRPIIITKDEMQKAVFGAGYPSLPSFTVQEFYDQRIADGVFPNPTKPKQGPMSMQEAALAGIDLNADEREAMEKEQLEEADDPENIARMRAKDEFKDEHRRGWGNRMNRS</sequence>
<dbReference type="Gene3D" id="1.25.40.540">
    <property type="entry name" value="TAP42-like family"/>
    <property type="match status" value="1"/>
</dbReference>
<protein>
    <submittedName>
        <fullName evidence="4">Immunoglobulin-binding protein 1b</fullName>
    </submittedName>
</protein>
<evidence type="ECO:0000313" key="4">
    <source>
        <dbReference type="RefSeq" id="XP_017777006.1"/>
    </source>
</evidence>
<keyword evidence="3" id="KW-1185">Reference proteome</keyword>
<feature type="region of interest" description="Disordered" evidence="2">
    <location>
        <begin position="302"/>
        <end position="340"/>
    </location>
</feature>
<feature type="compositionally biased region" description="Basic and acidic residues" evidence="2">
    <location>
        <begin position="315"/>
        <end position="331"/>
    </location>
</feature>
<dbReference type="Proteomes" id="UP000695000">
    <property type="component" value="Unplaced"/>
</dbReference>
<reference evidence="4" key="1">
    <citation type="submission" date="2025-08" db="UniProtKB">
        <authorList>
            <consortium name="RefSeq"/>
        </authorList>
    </citation>
    <scope>IDENTIFICATION</scope>
    <source>
        <tissue evidence="4">Whole Larva</tissue>
    </source>
</reference>
<dbReference type="Pfam" id="PF04177">
    <property type="entry name" value="TAP42"/>
    <property type="match status" value="1"/>
</dbReference>